<evidence type="ECO:0000256" key="2">
    <source>
        <dbReference type="SAM" id="SignalP"/>
    </source>
</evidence>
<dbReference type="Pfam" id="PF12266">
    <property type="entry name" value="DUF3613"/>
    <property type="match status" value="1"/>
</dbReference>
<accession>A0AB39HYR9</accession>
<feature type="chain" id="PRO_5044299702" evidence="2">
    <location>
        <begin position="21"/>
        <end position="87"/>
    </location>
</feature>
<dbReference type="RefSeq" id="WP_280042915.1">
    <property type="nucleotide sequence ID" value="NZ_CP162607.1"/>
</dbReference>
<dbReference type="EMBL" id="CP162607">
    <property type="protein sequence ID" value="XDK35794.1"/>
    <property type="molecule type" value="Genomic_DNA"/>
</dbReference>
<proteinExistence type="predicted"/>
<keyword evidence="2" id="KW-0732">Signal</keyword>
<organism evidence="3">
    <name type="scientific">Pseudomonas sp. Hg7Tf</name>
    <dbReference type="NCBI Taxonomy" id="3236988"/>
    <lineage>
        <taxon>Bacteria</taxon>
        <taxon>Pseudomonadati</taxon>
        <taxon>Pseudomonadota</taxon>
        <taxon>Gammaproteobacteria</taxon>
        <taxon>Pseudomonadales</taxon>
        <taxon>Pseudomonadaceae</taxon>
        <taxon>Pseudomonas</taxon>
    </lineage>
</organism>
<feature type="signal peptide" evidence="2">
    <location>
        <begin position="1"/>
        <end position="20"/>
    </location>
</feature>
<gene>
    <name evidence="3" type="ORF">AB4Y39_19090</name>
</gene>
<feature type="compositionally biased region" description="Polar residues" evidence="1">
    <location>
        <begin position="40"/>
        <end position="54"/>
    </location>
</feature>
<dbReference type="AlphaFoldDB" id="A0AB39HYR9"/>
<evidence type="ECO:0000256" key="1">
    <source>
        <dbReference type="SAM" id="MobiDB-lite"/>
    </source>
</evidence>
<feature type="region of interest" description="Disordered" evidence="1">
    <location>
        <begin position="40"/>
        <end position="60"/>
    </location>
</feature>
<evidence type="ECO:0000313" key="3">
    <source>
        <dbReference type="EMBL" id="XDK35794.1"/>
    </source>
</evidence>
<protein>
    <submittedName>
        <fullName evidence="3">DUF3613 domain-containing protein</fullName>
    </submittedName>
</protein>
<sequence>MKSAWLLLLTLSSQPLTALAIEAGPSSASQNATEAWLQMQASNQQASKIPQSATPKEREQTMQRWLDSYKYEIPEFYQWEKVNSSSK</sequence>
<name>A0AB39HYR9_9PSED</name>
<reference evidence="3" key="1">
    <citation type="submission" date="2024-07" db="EMBL/GenBank/DDBJ databases">
        <title>Identification and characteristics of a novel species of coltsfoot's symbiotic bacteria.</title>
        <authorList>
            <person name="Juszczyk A."/>
            <person name="Jasielczuk I."/>
            <person name="Gurgul A."/>
            <person name="Rogala M."/>
            <person name="Kowalczyk A."/>
            <person name="Szmatola T."/>
            <person name="Kosecka-Strojek M."/>
            <person name="Arent Z."/>
            <person name="Latowski D."/>
        </authorList>
    </citation>
    <scope>NUCLEOTIDE SEQUENCE</scope>
    <source>
        <strain evidence="3">Hg7Tf</strain>
    </source>
</reference>
<dbReference type="InterPro" id="IPR022053">
    <property type="entry name" value="DUF3613"/>
</dbReference>